<name>A0A0C4ECK9_MAGP6</name>
<proteinExistence type="predicted"/>
<dbReference type="PANTHER" id="PTHR38248">
    <property type="entry name" value="FUNK1 6"/>
    <property type="match status" value="1"/>
</dbReference>
<organism evidence="6 7">
    <name type="scientific">Magnaporthiopsis poae (strain ATCC 64411 / 73-15)</name>
    <name type="common">Kentucky bluegrass fungus</name>
    <name type="synonym">Magnaporthe poae</name>
    <dbReference type="NCBI Taxonomy" id="644358"/>
    <lineage>
        <taxon>Eukaryota</taxon>
        <taxon>Fungi</taxon>
        <taxon>Dikarya</taxon>
        <taxon>Ascomycota</taxon>
        <taxon>Pezizomycotina</taxon>
        <taxon>Sordariomycetes</taxon>
        <taxon>Sordariomycetidae</taxon>
        <taxon>Magnaporthales</taxon>
        <taxon>Magnaporthaceae</taxon>
        <taxon>Magnaporthiopsis</taxon>
    </lineage>
</organism>
<evidence type="ECO:0000259" key="4">
    <source>
        <dbReference type="Pfam" id="PF17667"/>
    </source>
</evidence>
<protein>
    <recommendedName>
        <fullName evidence="1">non-specific serine/threonine protein kinase</fullName>
        <ecNumber evidence="1">2.7.11.1</ecNumber>
    </recommendedName>
</protein>
<sequence>MDSEGWLALGRYAREVLAAQDTRRFVLGFTLCGPLMRLWEFDRLGGIASESFDINKDGLQFVFTILGFLRMNEEDFGFDPSVVAEEGQRFVVIKRGGRTERLVIDKLVARKACVAGRATTCWRAHREEDPQTHLFIKDSWQDIKRDEEGDLLREATEKGVVNVARYCHHETVQVRGTDDDIQSNARDGLDVTTATNYQPERSMPSPTTVAFGASWEGSSSAAGEKRPYGQLGTPLPPSNSRSAILATLEGCIKGHESLHEVGFLHRDISINNLMINKDMDNPSWSSFLIDLDLAVRERREDTSRAKKGRAGTLAFMAVGVLLGEKHSFMHDLESFFWVLLWICLRYDGPHKWRDLPKYHHMNYVVTMESSACQNKGQVIDERDFIRYAEERFTPHCQPLVPWVNRLRRVVFPNGRRWETEDVGLYAWMRDVIGRARKDPKVLAEDSLTV</sequence>
<dbReference type="VEuPathDB" id="FungiDB:MAPG_10438"/>
<dbReference type="OMA" id="TMESSAC"/>
<comment type="catalytic activity">
    <reaction evidence="2">
        <text>L-threonyl-[protein] + ATP = O-phospho-L-threonyl-[protein] + ADP + H(+)</text>
        <dbReference type="Rhea" id="RHEA:46608"/>
        <dbReference type="Rhea" id="RHEA-COMP:11060"/>
        <dbReference type="Rhea" id="RHEA-COMP:11605"/>
        <dbReference type="ChEBI" id="CHEBI:15378"/>
        <dbReference type="ChEBI" id="CHEBI:30013"/>
        <dbReference type="ChEBI" id="CHEBI:30616"/>
        <dbReference type="ChEBI" id="CHEBI:61977"/>
        <dbReference type="ChEBI" id="CHEBI:456216"/>
        <dbReference type="EC" id="2.7.11.1"/>
    </reaction>
</comment>
<evidence type="ECO:0000256" key="1">
    <source>
        <dbReference type="ARBA" id="ARBA00012513"/>
    </source>
</evidence>
<dbReference type="InterPro" id="IPR040976">
    <property type="entry name" value="Pkinase_fungal"/>
</dbReference>
<dbReference type="STRING" id="644358.A0A0C4ECK9"/>
<dbReference type="InterPro" id="IPR011009">
    <property type="entry name" value="Kinase-like_dom_sf"/>
</dbReference>
<dbReference type="EMBL" id="ADBL01002335">
    <property type="status" value="NOT_ANNOTATED_CDS"/>
    <property type="molecule type" value="Genomic_DNA"/>
</dbReference>
<accession>A0A0C4ECK9</accession>
<reference evidence="5" key="1">
    <citation type="submission" date="2010-05" db="EMBL/GenBank/DDBJ databases">
        <title>The Genome Sequence of Magnaporthe poae strain ATCC 64411.</title>
        <authorList>
            <consortium name="The Broad Institute Genome Sequencing Platform"/>
            <consortium name="Broad Institute Genome Sequencing Center for Infectious Disease"/>
            <person name="Ma L.-J."/>
            <person name="Dead R."/>
            <person name="Young S."/>
            <person name="Zeng Q."/>
            <person name="Koehrsen M."/>
            <person name="Alvarado L."/>
            <person name="Berlin A."/>
            <person name="Chapman S.B."/>
            <person name="Chen Z."/>
            <person name="Freedman E."/>
            <person name="Gellesch M."/>
            <person name="Goldberg J."/>
            <person name="Griggs A."/>
            <person name="Gujja S."/>
            <person name="Heilman E.R."/>
            <person name="Heiman D."/>
            <person name="Hepburn T."/>
            <person name="Howarth C."/>
            <person name="Jen D."/>
            <person name="Larson L."/>
            <person name="Mehta T."/>
            <person name="Neiman D."/>
            <person name="Pearson M."/>
            <person name="Roberts A."/>
            <person name="Saif S."/>
            <person name="Shea T."/>
            <person name="Shenoy N."/>
            <person name="Sisk P."/>
            <person name="Stolte C."/>
            <person name="Sykes S."/>
            <person name="Walk T."/>
            <person name="White J."/>
            <person name="Yandava C."/>
            <person name="Haas B."/>
            <person name="Nusbaum C."/>
            <person name="Birren B."/>
        </authorList>
    </citation>
    <scope>NUCLEOTIDE SEQUENCE</scope>
    <source>
        <strain evidence="5">ATCC 64411</strain>
    </source>
</reference>
<evidence type="ECO:0000313" key="5">
    <source>
        <dbReference type="EMBL" id="KLU90586.1"/>
    </source>
</evidence>
<comment type="catalytic activity">
    <reaction evidence="3">
        <text>L-seryl-[protein] + ATP = O-phospho-L-seryl-[protein] + ADP + H(+)</text>
        <dbReference type="Rhea" id="RHEA:17989"/>
        <dbReference type="Rhea" id="RHEA-COMP:9863"/>
        <dbReference type="Rhea" id="RHEA-COMP:11604"/>
        <dbReference type="ChEBI" id="CHEBI:15378"/>
        <dbReference type="ChEBI" id="CHEBI:29999"/>
        <dbReference type="ChEBI" id="CHEBI:30616"/>
        <dbReference type="ChEBI" id="CHEBI:83421"/>
        <dbReference type="ChEBI" id="CHEBI:456216"/>
        <dbReference type="EC" id="2.7.11.1"/>
    </reaction>
</comment>
<dbReference type="EC" id="2.7.11.1" evidence="1"/>
<dbReference type="OrthoDB" id="5584477at2759"/>
<dbReference type="Pfam" id="PF17667">
    <property type="entry name" value="Pkinase_fungal"/>
    <property type="match status" value="1"/>
</dbReference>
<reference evidence="6" key="5">
    <citation type="submission" date="2015-06" db="UniProtKB">
        <authorList>
            <consortium name="EnsemblFungi"/>
        </authorList>
    </citation>
    <scope>IDENTIFICATION</scope>
    <source>
        <strain evidence="6">ATCC 64411</strain>
    </source>
</reference>
<evidence type="ECO:0000256" key="2">
    <source>
        <dbReference type="ARBA" id="ARBA00047899"/>
    </source>
</evidence>
<reference evidence="6" key="4">
    <citation type="journal article" date="2015" name="G3 (Bethesda)">
        <title>Genome sequences of three phytopathogenic species of the Magnaporthaceae family of fungi.</title>
        <authorList>
            <person name="Okagaki L.H."/>
            <person name="Nunes C.C."/>
            <person name="Sailsbery J."/>
            <person name="Clay B."/>
            <person name="Brown D."/>
            <person name="John T."/>
            <person name="Oh Y."/>
            <person name="Young N."/>
            <person name="Fitzgerald M."/>
            <person name="Haas B.J."/>
            <person name="Zeng Q."/>
            <person name="Young S."/>
            <person name="Adiconis X."/>
            <person name="Fan L."/>
            <person name="Levin J.Z."/>
            <person name="Mitchell T.K."/>
            <person name="Okubara P.A."/>
            <person name="Farman M.L."/>
            <person name="Kohn L.M."/>
            <person name="Birren B."/>
            <person name="Ma L.-J."/>
            <person name="Dean R.A."/>
        </authorList>
    </citation>
    <scope>NUCLEOTIDE SEQUENCE</scope>
    <source>
        <strain evidence="6">ATCC 64411 / 73-15</strain>
    </source>
</reference>
<evidence type="ECO:0000313" key="7">
    <source>
        <dbReference type="Proteomes" id="UP000011715"/>
    </source>
</evidence>
<gene>
    <name evidence="5" type="ORF">MAPG_10438</name>
</gene>
<dbReference type="Proteomes" id="UP000011715">
    <property type="component" value="Unassembled WGS sequence"/>
</dbReference>
<dbReference type="InterPro" id="IPR008266">
    <property type="entry name" value="Tyr_kinase_AS"/>
</dbReference>
<dbReference type="PROSITE" id="PS00109">
    <property type="entry name" value="PROTEIN_KINASE_TYR"/>
    <property type="match status" value="1"/>
</dbReference>
<evidence type="ECO:0000313" key="6">
    <source>
        <dbReference type="EnsemblFungi" id="MAPG_10438T0"/>
    </source>
</evidence>
<dbReference type="EnsemblFungi" id="MAPG_10438T0">
    <property type="protein sequence ID" value="MAPG_10438T0"/>
    <property type="gene ID" value="MAPG_10438"/>
</dbReference>
<evidence type="ECO:0000256" key="3">
    <source>
        <dbReference type="ARBA" id="ARBA00048679"/>
    </source>
</evidence>
<reference evidence="7" key="2">
    <citation type="submission" date="2010-05" db="EMBL/GenBank/DDBJ databases">
        <title>The genome sequence of Magnaporthe poae strain ATCC 64411.</title>
        <authorList>
            <person name="Ma L.-J."/>
            <person name="Dead R."/>
            <person name="Young S."/>
            <person name="Zeng Q."/>
            <person name="Koehrsen M."/>
            <person name="Alvarado L."/>
            <person name="Berlin A."/>
            <person name="Chapman S.B."/>
            <person name="Chen Z."/>
            <person name="Freedman E."/>
            <person name="Gellesch M."/>
            <person name="Goldberg J."/>
            <person name="Griggs A."/>
            <person name="Gujja S."/>
            <person name="Heilman E.R."/>
            <person name="Heiman D."/>
            <person name="Hepburn T."/>
            <person name="Howarth C."/>
            <person name="Jen D."/>
            <person name="Larson L."/>
            <person name="Mehta T."/>
            <person name="Neiman D."/>
            <person name="Pearson M."/>
            <person name="Roberts A."/>
            <person name="Saif S."/>
            <person name="Shea T."/>
            <person name="Shenoy N."/>
            <person name="Sisk P."/>
            <person name="Stolte C."/>
            <person name="Sykes S."/>
            <person name="Walk T."/>
            <person name="White J."/>
            <person name="Yandava C."/>
            <person name="Haas B."/>
            <person name="Nusbaum C."/>
            <person name="Birren B."/>
        </authorList>
    </citation>
    <scope>NUCLEOTIDE SEQUENCE [LARGE SCALE GENOMIC DNA]</scope>
    <source>
        <strain evidence="7">ATCC 64411 / 73-15</strain>
    </source>
</reference>
<dbReference type="SUPFAM" id="SSF56112">
    <property type="entry name" value="Protein kinase-like (PK-like)"/>
    <property type="match status" value="1"/>
</dbReference>
<feature type="domain" description="Fungal-type protein kinase" evidence="4">
    <location>
        <begin position="4"/>
        <end position="343"/>
    </location>
</feature>
<keyword evidence="7" id="KW-1185">Reference proteome</keyword>
<dbReference type="eggNOG" id="ENOG502S5WB">
    <property type="taxonomic scope" value="Eukaryota"/>
</dbReference>
<dbReference type="EMBL" id="GL876975">
    <property type="protein sequence ID" value="KLU90586.1"/>
    <property type="molecule type" value="Genomic_DNA"/>
</dbReference>
<dbReference type="PANTHER" id="PTHR38248:SF2">
    <property type="entry name" value="FUNK1 11"/>
    <property type="match status" value="1"/>
</dbReference>
<dbReference type="AlphaFoldDB" id="A0A0C4ECK9"/>
<dbReference type="Gene3D" id="1.10.510.10">
    <property type="entry name" value="Transferase(Phosphotransferase) domain 1"/>
    <property type="match status" value="1"/>
</dbReference>
<dbReference type="GO" id="GO:0004674">
    <property type="term" value="F:protein serine/threonine kinase activity"/>
    <property type="evidence" value="ECO:0007669"/>
    <property type="project" value="UniProtKB-EC"/>
</dbReference>
<reference evidence="5" key="3">
    <citation type="submission" date="2011-03" db="EMBL/GenBank/DDBJ databases">
        <title>Annotation of Magnaporthe poae ATCC 64411.</title>
        <authorList>
            <person name="Ma L.-J."/>
            <person name="Dead R."/>
            <person name="Young S.K."/>
            <person name="Zeng Q."/>
            <person name="Gargeya S."/>
            <person name="Fitzgerald M."/>
            <person name="Haas B."/>
            <person name="Abouelleil A."/>
            <person name="Alvarado L."/>
            <person name="Arachchi H.M."/>
            <person name="Berlin A."/>
            <person name="Brown A."/>
            <person name="Chapman S.B."/>
            <person name="Chen Z."/>
            <person name="Dunbar C."/>
            <person name="Freedman E."/>
            <person name="Gearin G."/>
            <person name="Gellesch M."/>
            <person name="Goldberg J."/>
            <person name="Griggs A."/>
            <person name="Gujja S."/>
            <person name="Heiman D."/>
            <person name="Howarth C."/>
            <person name="Larson L."/>
            <person name="Lui A."/>
            <person name="MacDonald P.J.P."/>
            <person name="Mehta T."/>
            <person name="Montmayeur A."/>
            <person name="Murphy C."/>
            <person name="Neiman D."/>
            <person name="Pearson M."/>
            <person name="Priest M."/>
            <person name="Roberts A."/>
            <person name="Saif S."/>
            <person name="Shea T."/>
            <person name="Shenoy N."/>
            <person name="Sisk P."/>
            <person name="Stolte C."/>
            <person name="Sykes S."/>
            <person name="Yandava C."/>
            <person name="Wortman J."/>
            <person name="Nusbaum C."/>
            <person name="Birren B."/>
        </authorList>
    </citation>
    <scope>NUCLEOTIDE SEQUENCE</scope>
    <source>
        <strain evidence="5">ATCC 64411</strain>
    </source>
</reference>